<reference evidence="2" key="1">
    <citation type="journal article" date="2014" name="Front. Microbiol.">
        <title>High frequency of phylogenetically diverse reductive dehalogenase-homologous genes in deep subseafloor sedimentary metagenomes.</title>
        <authorList>
            <person name="Kawai M."/>
            <person name="Futagami T."/>
            <person name="Toyoda A."/>
            <person name="Takaki Y."/>
            <person name="Nishi S."/>
            <person name="Hori S."/>
            <person name="Arai W."/>
            <person name="Tsubouchi T."/>
            <person name="Morono Y."/>
            <person name="Uchiyama I."/>
            <person name="Ito T."/>
            <person name="Fujiyama A."/>
            <person name="Inagaki F."/>
            <person name="Takami H."/>
        </authorList>
    </citation>
    <scope>NUCLEOTIDE SEQUENCE</scope>
    <source>
        <strain evidence="2">Expedition CK06-06</strain>
    </source>
</reference>
<feature type="transmembrane region" description="Helical" evidence="1">
    <location>
        <begin position="41"/>
        <end position="57"/>
    </location>
</feature>
<keyword evidence="1" id="KW-1133">Transmembrane helix</keyword>
<feature type="transmembrane region" description="Helical" evidence="1">
    <location>
        <begin position="16"/>
        <end position="35"/>
    </location>
</feature>
<name>X1G1X4_9ZZZZ</name>
<keyword evidence="1" id="KW-0472">Membrane</keyword>
<evidence type="ECO:0000313" key="2">
    <source>
        <dbReference type="EMBL" id="GAH35574.1"/>
    </source>
</evidence>
<dbReference type="AlphaFoldDB" id="X1G1X4"/>
<feature type="transmembrane region" description="Helical" evidence="1">
    <location>
        <begin position="223"/>
        <end position="243"/>
    </location>
</feature>
<evidence type="ECO:0000256" key="1">
    <source>
        <dbReference type="SAM" id="Phobius"/>
    </source>
</evidence>
<dbReference type="EMBL" id="BARU01011980">
    <property type="protein sequence ID" value="GAH35574.1"/>
    <property type="molecule type" value="Genomic_DNA"/>
</dbReference>
<comment type="caution">
    <text evidence="2">The sequence shown here is derived from an EMBL/GenBank/DDBJ whole genome shotgun (WGS) entry which is preliminary data.</text>
</comment>
<feature type="transmembrane region" description="Helical" evidence="1">
    <location>
        <begin position="114"/>
        <end position="135"/>
    </location>
</feature>
<feature type="transmembrane region" description="Helical" evidence="1">
    <location>
        <begin position="86"/>
        <end position="102"/>
    </location>
</feature>
<feature type="non-terminal residue" evidence="2">
    <location>
        <position position="254"/>
    </location>
</feature>
<organism evidence="2">
    <name type="scientific">marine sediment metagenome</name>
    <dbReference type="NCBI Taxonomy" id="412755"/>
    <lineage>
        <taxon>unclassified sequences</taxon>
        <taxon>metagenomes</taxon>
        <taxon>ecological metagenomes</taxon>
    </lineage>
</organism>
<gene>
    <name evidence="2" type="ORF">S03H2_22290</name>
</gene>
<keyword evidence="1" id="KW-0812">Transmembrane</keyword>
<feature type="non-terminal residue" evidence="2">
    <location>
        <position position="1"/>
    </location>
</feature>
<proteinExistence type="predicted"/>
<protein>
    <submittedName>
        <fullName evidence="2">Uncharacterized protein</fullName>
    </submittedName>
</protein>
<sequence length="254" mass="29934">NNNFYLSIKDLINETLVRDLIIFSFLFLLVITQVWEDISLLLYPLITFAFSIFFRIVNTNKWRTEFEERPIIYNPIGLEKKHANRLFFSALFQLILLFWIGAESLYNPHIVDQYFPYFNGLFIFLYTFGFFWIFIDLWKYSKVEIILSRITKENPKTYDSIVSFLKIKNFRLIALINLFVFITLNILNSILIITSNQDPLFRIQLNLPGTGSGGSDPMTTSSLIYFILLISPFFAVISLILTYRDVNNFSKEEL</sequence>
<accession>X1G1X4</accession>
<feature type="transmembrane region" description="Helical" evidence="1">
    <location>
        <begin position="172"/>
        <end position="193"/>
    </location>
</feature>